<protein>
    <submittedName>
        <fullName evidence="1">Uncharacterized protein</fullName>
    </submittedName>
</protein>
<proteinExistence type="predicted"/>
<evidence type="ECO:0000313" key="2">
    <source>
        <dbReference type="Proteomes" id="UP000499080"/>
    </source>
</evidence>
<evidence type="ECO:0000313" key="1">
    <source>
        <dbReference type="EMBL" id="GBO35985.1"/>
    </source>
</evidence>
<gene>
    <name evidence="1" type="ORF">AVEN_74716_1</name>
</gene>
<dbReference type="Proteomes" id="UP000499080">
    <property type="component" value="Unassembled WGS sequence"/>
</dbReference>
<reference evidence="1 2" key="1">
    <citation type="journal article" date="2019" name="Sci. Rep.">
        <title>Orb-weaving spider Araneus ventricosus genome elucidates the spidroin gene catalogue.</title>
        <authorList>
            <person name="Kono N."/>
            <person name="Nakamura H."/>
            <person name="Ohtoshi R."/>
            <person name="Moran D.A.P."/>
            <person name="Shinohara A."/>
            <person name="Yoshida Y."/>
            <person name="Fujiwara M."/>
            <person name="Mori M."/>
            <person name="Tomita M."/>
            <person name="Arakawa K."/>
        </authorList>
    </citation>
    <scope>NUCLEOTIDE SEQUENCE [LARGE SCALE GENOMIC DNA]</scope>
</reference>
<dbReference type="AlphaFoldDB" id="A0A4Y2WEU0"/>
<accession>A0A4Y2WEU0</accession>
<comment type="caution">
    <text evidence="1">The sequence shown here is derived from an EMBL/GenBank/DDBJ whole genome shotgun (WGS) entry which is preliminary data.</text>
</comment>
<name>A0A4Y2WEU0_ARAVE</name>
<keyword evidence="2" id="KW-1185">Reference proteome</keyword>
<sequence>MHDLLAQSIFSSQSSAGCVDKAIGYEVPAAGFNPMFVCDLFAIDATILLKVQHVVNNSFAITSNFLQACTLAVLNLLQTSDCREKLLATLLQTEIAIWDNVTEWQHFIN</sequence>
<organism evidence="1 2">
    <name type="scientific">Araneus ventricosus</name>
    <name type="common">Orbweaver spider</name>
    <name type="synonym">Epeira ventricosa</name>
    <dbReference type="NCBI Taxonomy" id="182803"/>
    <lineage>
        <taxon>Eukaryota</taxon>
        <taxon>Metazoa</taxon>
        <taxon>Ecdysozoa</taxon>
        <taxon>Arthropoda</taxon>
        <taxon>Chelicerata</taxon>
        <taxon>Arachnida</taxon>
        <taxon>Araneae</taxon>
        <taxon>Araneomorphae</taxon>
        <taxon>Entelegynae</taxon>
        <taxon>Araneoidea</taxon>
        <taxon>Araneidae</taxon>
        <taxon>Araneus</taxon>
    </lineage>
</organism>
<dbReference type="EMBL" id="BGPR01060030">
    <property type="protein sequence ID" value="GBO35985.1"/>
    <property type="molecule type" value="Genomic_DNA"/>
</dbReference>